<gene>
    <name evidence="3" type="ORF">T440DRAFT_465127</name>
</gene>
<reference evidence="3" key="1">
    <citation type="submission" date="2020-01" db="EMBL/GenBank/DDBJ databases">
        <authorList>
            <consortium name="DOE Joint Genome Institute"/>
            <person name="Haridas S."/>
            <person name="Albert R."/>
            <person name="Binder M."/>
            <person name="Bloem J."/>
            <person name="Labutti K."/>
            <person name="Salamov A."/>
            <person name="Andreopoulos B."/>
            <person name="Baker S.E."/>
            <person name="Barry K."/>
            <person name="Bills G."/>
            <person name="Bluhm B.H."/>
            <person name="Cannon C."/>
            <person name="Castanera R."/>
            <person name="Culley D.E."/>
            <person name="Daum C."/>
            <person name="Ezra D."/>
            <person name="Gonzalez J.B."/>
            <person name="Henrissat B."/>
            <person name="Kuo A."/>
            <person name="Liang C."/>
            <person name="Lipzen A."/>
            <person name="Lutzoni F."/>
            <person name="Magnuson J."/>
            <person name="Mondo S."/>
            <person name="Nolan M."/>
            <person name="Ohm R."/>
            <person name="Pangilinan J."/>
            <person name="Park H.-J."/>
            <person name="Ramirez L."/>
            <person name="Alfaro M."/>
            <person name="Sun H."/>
            <person name="Tritt A."/>
            <person name="Yoshinaga Y."/>
            <person name="Zwiers L.-H."/>
            <person name="Turgeon B.G."/>
            <person name="Goodwin S.B."/>
            <person name="Spatafora J.W."/>
            <person name="Crous P.W."/>
            <person name="Grigoriev I.V."/>
        </authorList>
    </citation>
    <scope>NUCLEOTIDE SEQUENCE</scope>
    <source>
        <strain evidence="3">IPT5</strain>
    </source>
</reference>
<dbReference type="Proteomes" id="UP000799423">
    <property type="component" value="Unassembled WGS sequence"/>
</dbReference>
<sequence length="183" mass="20413">MLTKIDELLLQHSTLRISPQVPERSIASISNWLYNQQDAIAKLETRYLDKVHDLVQLVPKSSTPLRRFLEKSTRFRLSSLWKEKEPPLPVYSSHPETLHYSSDTRIDTSIGVVITVLGMGMLIAPLWVLAYTDGIKQRLGVITVFIVVFLGLLAFTTVAKPFESLAAAAAYSAVLAVFLQTAS</sequence>
<dbReference type="AlphaFoldDB" id="A0A6A7BFC8"/>
<feature type="domain" description="DUF6594" evidence="2">
    <location>
        <begin position="7"/>
        <end position="176"/>
    </location>
</feature>
<dbReference type="Pfam" id="PF20237">
    <property type="entry name" value="DUF6594"/>
    <property type="match status" value="1"/>
</dbReference>
<dbReference type="EMBL" id="MU006293">
    <property type="protein sequence ID" value="KAF2854121.1"/>
    <property type="molecule type" value="Genomic_DNA"/>
</dbReference>
<organism evidence="3 4">
    <name type="scientific">Plenodomus tracheiphilus IPT5</name>
    <dbReference type="NCBI Taxonomy" id="1408161"/>
    <lineage>
        <taxon>Eukaryota</taxon>
        <taxon>Fungi</taxon>
        <taxon>Dikarya</taxon>
        <taxon>Ascomycota</taxon>
        <taxon>Pezizomycotina</taxon>
        <taxon>Dothideomycetes</taxon>
        <taxon>Pleosporomycetidae</taxon>
        <taxon>Pleosporales</taxon>
        <taxon>Pleosporineae</taxon>
        <taxon>Leptosphaeriaceae</taxon>
        <taxon>Plenodomus</taxon>
    </lineage>
</organism>
<name>A0A6A7BFC8_9PLEO</name>
<evidence type="ECO:0000313" key="3">
    <source>
        <dbReference type="EMBL" id="KAF2854121.1"/>
    </source>
</evidence>
<evidence type="ECO:0000313" key="4">
    <source>
        <dbReference type="Proteomes" id="UP000799423"/>
    </source>
</evidence>
<keyword evidence="1" id="KW-1133">Transmembrane helix</keyword>
<dbReference type="OrthoDB" id="5416037at2759"/>
<dbReference type="PANTHER" id="PTHR34502">
    <property type="entry name" value="DUF6594 DOMAIN-CONTAINING PROTEIN-RELATED"/>
    <property type="match status" value="1"/>
</dbReference>
<protein>
    <recommendedName>
        <fullName evidence="2">DUF6594 domain-containing protein</fullName>
    </recommendedName>
</protein>
<feature type="transmembrane region" description="Helical" evidence="1">
    <location>
        <begin position="139"/>
        <end position="159"/>
    </location>
</feature>
<keyword evidence="1" id="KW-0812">Transmembrane</keyword>
<feature type="transmembrane region" description="Helical" evidence="1">
    <location>
        <begin position="110"/>
        <end position="132"/>
    </location>
</feature>
<evidence type="ECO:0000259" key="2">
    <source>
        <dbReference type="Pfam" id="PF20237"/>
    </source>
</evidence>
<dbReference type="InterPro" id="IPR046529">
    <property type="entry name" value="DUF6594"/>
</dbReference>
<keyword evidence="4" id="KW-1185">Reference proteome</keyword>
<keyword evidence="1" id="KW-0472">Membrane</keyword>
<dbReference type="PANTHER" id="PTHR34502:SF4">
    <property type="entry name" value="DUF6594 DOMAIN-CONTAINING PROTEIN"/>
    <property type="match status" value="1"/>
</dbReference>
<accession>A0A6A7BFC8</accession>
<proteinExistence type="predicted"/>
<feature type="transmembrane region" description="Helical" evidence="1">
    <location>
        <begin position="165"/>
        <end position="182"/>
    </location>
</feature>
<evidence type="ECO:0000256" key="1">
    <source>
        <dbReference type="SAM" id="Phobius"/>
    </source>
</evidence>